<reference evidence="1 2" key="1">
    <citation type="submission" date="2022-10" db="EMBL/GenBank/DDBJ databases">
        <title>The complete genomes of actinobacterial strains from the NBC collection.</title>
        <authorList>
            <person name="Joergensen T.S."/>
            <person name="Alvarez Arevalo M."/>
            <person name="Sterndorff E.B."/>
            <person name="Faurdal D."/>
            <person name="Vuksanovic O."/>
            <person name="Mourched A.-S."/>
            <person name="Charusanti P."/>
            <person name="Shaw S."/>
            <person name="Blin K."/>
            <person name="Weber T."/>
        </authorList>
    </citation>
    <scope>NUCLEOTIDE SEQUENCE [LARGE SCALE GENOMIC DNA]</scope>
    <source>
        <strain evidence="1 2">NBC 01809</strain>
    </source>
</reference>
<dbReference type="RefSeq" id="WP_326564180.1">
    <property type="nucleotide sequence ID" value="NZ_CP109071.1"/>
</dbReference>
<name>A0ABZ1EEM0_9ACTN</name>
<organism evidence="1 2">
    <name type="scientific">Micromonospora peucetia</name>
    <dbReference type="NCBI Taxonomy" id="47871"/>
    <lineage>
        <taxon>Bacteria</taxon>
        <taxon>Bacillati</taxon>
        <taxon>Actinomycetota</taxon>
        <taxon>Actinomycetes</taxon>
        <taxon>Micromonosporales</taxon>
        <taxon>Micromonosporaceae</taxon>
        <taxon>Micromonospora</taxon>
    </lineage>
</organism>
<gene>
    <name evidence="1" type="ORF">OIE14_00120</name>
</gene>
<accession>A0ABZ1EEM0</accession>
<evidence type="ECO:0000313" key="1">
    <source>
        <dbReference type="EMBL" id="WSA32550.1"/>
    </source>
</evidence>
<dbReference type="EMBL" id="CP109071">
    <property type="protein sequence ID" value="WSA32550.1"/>
    <property type="molecule type" value="Genomic_DNA"/>
</dbReference>
<dbReference type="Proteomes" id="UP001334804">
    <property type="component" value="Chromosome"/>
</dbReference>
<sequence>MRNIDQSGVAMDHDDLPLEEWPLRQAARDLAKDSPEGRSLKRRLEAFDDLDDVAKKNSAQDIRKDIADIVARAVTEEHHRTEMLDALIAFRNQPGVAESDPAEIQDQHPLVAGILDVAQDIITELGKEALIETLLPGAHLILPPNDFVDSLFTAVELLEIAEDPADSPWWP</sequence>
<proteinExistence type="predicted"/>
<evidence type="ECO:0000313" key="2">
    <source>
        <dbReference type="Proteomes" id="UP001334804"/>
    </source>
</evidence>
<protein>
    <submittedName>
        <fullName evidence="1">Uncharacterized protein</fullName>
    </submittedName>
</protein>
<keyword evidence="2" id="KW-1185">Reference proteome</keyword>